<dbReference type="EMBL" id="JAECZO010000030">
    <property type="protein sequence ID" value="KAK7194017.1"/>
    <property type="molecule type" value="Genomic_DNA"/>
</dbReference>
<reference evidence="3 4" key="1">
    <citation type="journal article" date="2021" name="MBio">
        <title>A New Model Trypanosomatid, Novymonas esmeraldas: Genomic Perception of Its 'Candidatus Pandoraea novymonadis' Endosymbiont.</title>
        <authorList>
            <person name="Zakharova A."/>
            <person name="Saura A."/>
            <person name="Butenko A."/>
            <person name="Podesvova L."/>
            <person name="Warmusova S."/>
            <person name="Kostygov A.Y."/>
            <person name="Nenarokova A."/>
            <person name="Lukes J."/>
            <person name="Opperdoes F.R."/>
            <person name="Yurchenko V."/>
        </authorList>
    </citation>
    <scope>NUCLEOTIDE SEQUENCE [LARGE SCALE GENOMIC DNA]</scope>
    <source>
        <strain evidence="3 4">E262AT.01</strain>
    </source>
</reference>
<feature type="region of interest" description="Disordered" evidence="2">
    <location>
        <begin position="1095"/>
        <end position="1118"/>
    </location>
</feature>
<name>A0AAW0EKU7_9TRYP</name>
<dbReference type="InterPro" id="IPR026203">
    <property type="entry name" value="IHABP"/>
</dbReference>
<keyword evidence="4" id="KW-1185">Reference proteome</keyword>
<dbReference type="PANTHER" id="PTHR18956:SF6">
    <property type="entry name" value="HYALURONAN MEDIATED MOTILITY RECEPTOR"/>
    <property type="match status" value="1"/>
</dbReference>
<dbReference type="AlphaFoldDB" id="A0AAW0EKU7"/>
<evidence type="ECO:0000256" key="1">
    <source>
        <dbReference type="SAM" id="Coils"/>
    </source>
</evidence>
<gene>
    <name evidence="3" type="ORF">NESM_000314100</name>
</gene>
<protein>
    <submittedName>
        <fullName evidence="3">Uncharacterized protein</fullName>
    </submittedName>
</protein>
<dbReference type="Proteomes" id="UP001430356">
    <property type="component" value="Unassembled WGS sequence"/>
</dbReference>
<feature type="compositionally biased region" description="Low complexity" evidence="2">
    <location>
        <begin position="1098"/>
        <end position="1107"/>
    </location>
</feature>
<accession>A0AAW0EKU7</accession>
<feature type="coiled-coil region" evidence="1">
    <location>
        <begin position="990"/>
        <end position="1038"/>
    </location>
</feature>
<dbReference type="GO" id="GO:0005540">
    <property type="term" value="F:hyaluronic acid binding"/>
    <property type="evidence" value="ECO:0007669"/>
    <property type="project" value="InterPro"/>
</dbReference>
<organism evidence="3 4">
    <name type="scientific">Novymonas esmeraldas</name>
    <dbReference type="NCBI Taxonomy" id="1808958"/>
    <lineage>
        <taxon>Eukaryota</taxon>
        <taxon>Discoba</taxon>
        <taxon>Euglenozoa</taxon>
        <taxon>Kinetoplastea</taxon>
        <taxon>Metakinetoplastina</taxon>
        <taxon>Trypanosomatida</taxon>
        <taxon>Trypanosomatidae</taxon>
        <taxon>Novymonas</taxon>
    </lineage>
</organism>
<sequence>MRDARGALQACLSTTEATLPALVAGVVEEVARLRMSVRSAEQVVQHRDHELAALATLLQEASAALPDSAPFLPAGAPLSVLHKCSAYAKECARLAALEREVGGILRHHAATPPLDDDGAPLPLGELASELQRERVRLRTVEVPKLHERARVRDVELVVAEERASRAALEASEAASRVRSLYSVEQRDLRCLVEAGLARQVLASEQSAQMAAQQRRLLSTHEPLVAAVLELTAAQDACRRELAGGAVTTPDGASARPAPPEALSVALEEAKLVPRLVRAHAAAVASCAALRAELASAAADRDRERAQHRSDMEVAATRSTELTGQLTHIGSFVDALRRHLLSEESREDADGSACLPRLVEAAARLARDAANDAAARHRLEEAAGEAAASAAALQDRCAVADAEAAALRATVRRHERHQLDEVQHWKAVGTRAAQAYDDVIVALSTPGASAGAAAAAAARTDGVVSEEQWTAAVHAVHATVADVARQTSIVAELQTKSSALQSRVAELTAALRDAETREGNLVRRVNTLVQSSGPLKAAVAAVAVSQDGAAESLEDVAIVTHAAVQLVTRQRGDNAQLLTRGKELLGEVDRLVLELRRAAEERDAAAGAAAASLEAHEALQRRLSELERRVHDTWAECGHRASTVLGAAESAPLTSNSASGCLDGMANVVEALAATAESRSAAEARLAAWKCDMHDREADNARTTAALATLWRAFQEHLLPLLVDTATDSGAAGRGGDRGRAATPSATAAAATATATGWEAVASATTARALPSEAETQQAVQTVVDAAGRLRRSHDELHEVYAALRGHFGGNAATAVTGMSGAPHAPPPVQREDGTASPRFDDTVAATLRLVTTVVDAKCSCTKDFLTHVAADVLGDTAACARVSFTALRPGAFAEWLRDLLAALQELRDGSARHRDRARRLPDFMDALVEVIHGHGGRVDVALFGAGGAPCLIADATAAATTAAAAVVAGHRDPTVPRVDDAEAREQAAILQGLETLLGRQEEHLRALAAQWQDVRAEVQHLSQEQVAAEETVLELRRRVQFKVQEDCKLEESLRELDVHLDQQARELALRYQADQDVIARRFTVLRDRIHATMRLPARRATPSAASRTPRRGASTPRS</sequence>
<evidence type="ECO:0000256" key="2">
    <source>
        <dbReference type="SAM" id="MobiDB-lite"/>
    </source>
</evidence>
<keyword evidence="1" id="KW-0175">Coiled coil</keyword>
<evidence type="ECO:0000313" key="4">
    <source>
        <dbReference type="Proteomes" id="UP001430356"/>
    </source>
</evidence>
<dbReference type="PANTHER" id="PTHR18956">
    <property type="entry name" value="HYALURONAN MEDIATED MOTILITY RECEPTOR"/>
    <property type="match status" value="1"/>
</dbReference>
<evidence type="ECO:0000313" key="3">
    <source>
        <dbReference type="EMBL" id="KAK7194017.1"/>
    </source>
</evidence>
<comment type="caution">
    <text evidence="3">The sequence shown here is derived from an EMBL/GenBank/DDBJ whole genome shotgun (WGS) entry which is preliminary data.</text>
</comment>
<feature type="coiled-coil region" evidence="1">
    <location>
        <begin position="489"/>
        <end position="516"/>
    </location>
</feature>
<proteinExistence type="predicted"/>